<feature type="non-terminal residue" evidence="2">
    <location>
        <position position="1"/>
    </location>
</feature>
<reference evidence="2 3" key="1">
    <citation type="submission" date="2024-09" db="EMBL/GenBank/DDBJ databases">
        <authorList>
            <person name="Sun Q."/>
            <person name="Mori K."/>
        </authorList>
    </citation>
    <scope>NUCLEOTIDE SEQUENCE [LARGE SCALE GENOMIC DNA]</scope>
    <source>
        <strain evidence="2 3">TBRC 0563</strain>
    </source>
</reference>
<protein>
    <submittedName>
        <fullName evidence="2">Uncharacterized protein</fullName>
    </submittedName>
</protein>
<evidence type="ECO:0000313" key="3">
    <source>
        <dbReference type="Proteomes" id="UP001589627"/>
    </source>
</evidence>
<evidence type="ECO:0000313" key="2">
    <source>
        <dbReference type="EMBL" id="MFB9840519.1"/>
    </source>
</evidence>
<feature type="region of interest" description="Disordered" evidence="1">
    <location>
        <begin position="52"/>
        <end position="82"/>
    </location>
</feature>
<sequence>SDEDALRQVLLLMGAGGESERNLIADGVHLPPASEEVAATCSSRTRWTNCCGPARRSRTSASPTPGRTRSLAGRSCPRSSRW</sequence>
<dbReference type="Proteomes" id="UP001589627">
    <property type="component" value="Unassembled WGS sequence"/>
</dbReference>
<name>A0ABV5YZN1_9ACTN</name>
<comment type="caution">
    <text evidence="2">The sequence shown here is derived from an EMBL/GenBank/DDBJ whole genome shotgun (WGS) entry which is preliminary data.</text>
</comment>
<keyword evidence="3" id="KW-1185">Reference proteome</keyword>
<organism evidence="2 3">
    <name type="scientific">Actinoallomurus acaciae</name>
    <dbReference type="NCBI Taxonomy" id="502577"/>
    <lineage>
        <taxon>Bacteria</taxon>
        <taxon>Bacillati</taxon>
        <taxon>Actinomycetota</taxon>
        <taxon>Actinomycetes</taxon>
        <taxon>Streptosporangiales</taxon>
        <taxon>Thermomonosporaceae</taxon>
        <taxon>Actinoallomurus</taxon>
    </lineage>
</organism>
<dbReference type="RefSeq" id="WP_378213754.1">
    <property type="nucleotide sequence ID" value="NZ_JBHLZP010001137.1"/>
</dbReference>
<accession>A0ABV5YZN1</accession>
<proteinExistence type="predicted"/>
<gene>
    <name evidence="2" type="ORF">ACFFNX_51100</name>
</gene>
<dbReference type="EMBL" id="JBHLZP010001137">
    <property type="protein sequence ID" value="MFB9840519.1"/>
    <property type="molecule type" value="Genomic_DNA"/>
</dbReference>
<evidence type="ECO:0000256" key="1">
    <source>
        <dbReference type="SAM" id="MobiDB-lite"/>
    </source>
</evidence>